<dbReference type="GO" id="GO:0015031">
    <property type="term" value="P:protein transport"/>
    <property type="evidence" value="ECO:0007669"/>
    <property type="project" value="UniProtKB-KW"/>
</dbReference>
<dbReference type="Gene3D" id="2.170.150.10">
    <property type="entry name" value="Metal Binding Protein, Guanine Nucleotide Exchange Factor, Chain A"/>
    <property type="match status" value="1"/>
</dbReference>
<dbReference type="InterPro" id="IPR007515">
    <property type="entry name" value="Mss4"/>
</dbReference>
<dbReference type="GO" id="GO:0005829">
    <property type="term" value="C:cytosol"/>
    <property type="evidence" value="ECO:0007669"/>
    <property type="project" value="TreeGrafter"/>
</dbReference>
<organism evidence="4 5">
    <name type="scientific">Candida theae</name>
    <dbReference type="NCBI Taxonomy" id="1198502"/>
    <lineage>
        <taxon>Eukaryota</taxon>
        <taxon>Fungi</taxon>
        <taxon>Dikarya</taxon>
        <taxon>Ascomycota</taxon>
        <taxon>Saccharomycotina</taxon>
        <taxon>Pichiomycetes</taxon>
        <taxon>Debaryomycetaceae</taxon>
        <taxon>Candida/Lodderomyces clade</taxon>
        <taxon>Candida</taxon>
    </lineage>
</organism>
<dbReference type="GeneID" id="76150348"/>
<dbReference type="GO" id="GO:0008270">
    <property type="term" value="F:zinc ion binding"/>
    <property type="evidence" value="ECO:0007669"/>
    <property type="project" value="TreeGrafter"/>
</dbReference>
<dbReference type="RefSeq" id="XP_051609198.1">
    <property type="nucleotide sequence ID" value="XM_051751587.1"/>
</dbReference>
<gene>
    <name evidence="4" type="ORF">KGF57_002289</name>
</gene>
<evidence type="ECO:0008006" key="6">
    <source>
        <dbReference type="Google" id="ProtNLM"/>
    </source>
</evidence>
<name>A0AAD5FZ42_9ASCO</name>
<dbReference type="GO" id="GO:0016020">
    <property type="term" value="C:membrane"/>
    <property type="evidence" value="ECO:0007669"/>
    <property type="project" value="TreeGrafter"/>
</dbReference>
<evidence type="ECO:0000313" key="4">
    <source>
        <dbReference type="EMBL" id="KAI5958855.1"/>
    </source>
</evidence>
<keyword evidence="3" id="KW-0653">Protein transport</keyword>
<dbReference type="Pfam" id="PF04421">
    <property type="entry name" value="Mss4"/>
    <property type="match status" value="1"/>
</dbReference>
<accession>A0AAD5FZ42</accession>
<keyword evidence="2" id="KW-0344">Guanine-nucleotide releasing factor</keyword>
<dbReference type="EMBL" id="JAIHNG010000115">
    <property type="protein sequence ID" value="KAI5958855.1"/>
    <property type="molecule type" value="Genomic_DNA"/>
</dbReference>
<evidence type="ECO:0000256" key="2">
    <source>
        <dbReference type="ARBA" id="ARBA00022658"/>
    </source>
</evidence>
<comment type="caution">
    <text evidence="4">The sequence shown here is derived from an EMBL/GenBank/DDBJ whole genome shotgun (WGS) entry which is preliminary data.</text>
</comment>
<dbReference type="PANTHER" id="PTHR13276">
    <property type="entry name" value="GUANINE NUCLEOTIDE EXCHANGE FACTOR MSS4"/>
    <property type="match status" value="1"/>
</dbReference>
<dbReference type="GO" id="GO:0005085">
    <property type="term" value="F:guanyl-nucleotide exchange factor activity"/>
    <property type="evidence" value="ECO:0007669"/>
    <property type="project" value="UniProtKB-KW"/>
</dbReference>
<dbReference type="InterPro" id="IPR011057">
    <property type="entry name" value="Mss4-like_sf"/>
</dbReference>
<dbReference type="PROSITE" id="PS51796">
    <property type="entry name" value="MSS4"/>
    <property type="match status" value="1"/>
</dbReference>
<dbReference type="PANTHER" id="PTHR13276:SF0">
    <property type="entry name" value="GUANINE NUCLEOTIDE EXCHANGE FACTOR MSS4"/>
    <property type="match status" value="1"/>
</dbReference>
<keyword evidence="5" id="KW-1185">Reference proteome</keyword>
<dbReference type="AlphaFoldDB" id="A0AAD5FZ42"/>
<dbReference type="SUPFAM" id="SSF51316">
    <property type="entry name" value="Mss4-like"/>
    <property type="match status" value="1"/>
</dbReference>
<sequence>MPVKTRNEVVDLKQAVATKSPIRLRCPFANCRAGIIPYSSSTQLNVIENAPACVAIESPTSDPKLSSSTTEFYRIDDVWDFDNIGVSKPSEILPEPIIVGTNSQEGEQERIDVERLLICSECDRGPLGFAGIITGGEKDHRNLKYFLGQDSVVYDVK</sequence>
<evidence type="ECO:0000256" key="3">
    <source>
        <dbReference type="ARBA" id="ARBA00022927"/>
    </source>
</evidence>
<dbReference type="InterPro" id="IPR011323">
    <property type="entry name" value="Mss4/transl-control_tumour"/>
</dbReference>
<reference evidence="4 5" key="1">
    <citation type="journal article" date="2022" name="DNA Res.">
        <title>Genome analysis of five recently described species of the CUG-Ser clade uncovers Candida theae as a new hybrid lineage with pathogenic potential in the Candida parapsilosis species complex.</title>
        <authorList>
            <person name="Mixao V."/>
            <person name="Del Olmo V."/>
            <person name="Hegedusova E."/>
            <person name="Saus E."/>
            <person name="Pryszcz L."/>
            <person name="Cillingova A."/>
            <person name="Nosek J."/>
            <person name="Gabaldon T."/>
        </authorList>
    </citation>
    <scope>NUCLEOTIDE SEQUENCE [LARGE SCALE GENOMIC DNA]</scope>
    <source>
        <strain evidence="4 5">CBS 12239</strain>
    </source>
</reference>
<dbReference type="Proteomes" id="UP001204833">
    <property type="component" value="Unassembled WGS sequence"/>
</dbReference>
<protein>
    <recommendedName>
        <fullName evidence="6">Mss4-like protein</fullName>
    </recommendedName>
</protein>
<evidence type="ECO:0000313" key="5">
    <source>
        <dbReference type="Proteomes" id="UP001204833"/>
    </source>
</evidence>
<dbReference type="GO" id="GO:0007264">
    <property type="term" value="P:small GTPase-mediated signal transduction"/>
    <property type="evidence" value="ECO:0007669"/>
    <property type="project" value="InterPro"/>
</dbReference>
<keyword evidence="1" id="KW-0813">Transport</keyword>
<proteinExistence type="predicted"/>
<evidence type="ECO:0000256" key="1">
    <source>
        <dbReference type="ARBA" id="ARBA00022448"/>
    </source>
</evidence>
<dbReference type="GO" id="GO:0006892">
    <property type="term" value="P:post-Golgi vesicle-mediated transport"/>
    <property type="evidence" value="ECO:0007669"/>
    <property type="project" value="TreeGrafter"/>
</dbReference>